<evidence type="ECO:0008006" key="3">
    <source>
        <dbReference type="Google" id="ProtNLM"/>
    </source>
</evidence>
<accession>A0A6G0SZ18</accession>
<gene>
    <name evidence="1" type="ORF">AGLY_016562</name>
</gene>
<evidence type="ECO:0000313" key="2">
    <source>
        <dbReference type="Proteomes" id="UP000475862"/>
    </source>
</evidence>
<sequence>MICPPSFKYEIVRDDYVNITLRCDVKSMEDISVWIAEFGKLNYLNWNVRTSVPNGQRIVCSGFQKLSISVNQKGLSKNAECPANVKAVIKLDTVSTRKKDPFIKLVNLSKSSMTSNIFIPAGDDVKNMFYEYFNSGMGIAESQKYHEQLLEIKEDFTLEYFANGGINPCYRTVHYWHDIWRSLSLGPRSGDGLIERYPNLFLTDQSSVEINAINNVWPKSNTLLCTFHVLQAFWRDSYSRGYVTNNYCEVVVRLYKDHVLDRVKAYNVLALIDLTSTALEDYYKRRLREFADSRNSSIRLIANALAGKFWKHQYAIFQYFNIKSDNFPSITATDRFNIAKIAFGEQVLDKLFYDPFLKVEAVIEQRNETHTMFQLIIAYGIKKLEQRLKKIKSKGQWESFLHTAGNCVPLRNRDGATVKVQPTTIARQSAGITKDSKRLLAGRPPLGENVAKKRKRNLNQNIICNQPNAKTRFTLNTYL</sequence>
<comment type="caution">
    <text evidence="1">The sequence shown here is derived from an EMBL/GenBank/DDBJ whole genome shotgun (WGS) entry which is preliminary data.</text>
</comment>
<name>A0A6G0SZ18_APHGL</name>
<proteinExistence type="predicted"/>
<dbReference type="PANTHER" id="PTHR35385">
    <property type="entry name" value="PROTEIN B, PUTATIVE-RELATED-RELATED"/>
    <property type="match status" value="1"/>
</dbReference>
<organism evidence="1 2">
    <name type="scientific">Aphis glycines</name>
    <name type="common">Soybean aphid</name>
    <dbReference type="NCBI Taxonomy" id="307491"/>
    <lineage>
        <taxon>Eukaryota</taxon>
        <taxon>Metazoa</taxon>
        <taxon>Ecdysozoa</taxon>
        <taxon>Arthropoda</taxon>
        <taxon>Hexapoda</taxon>
        <taxon>Insecta</taxon>
        <taxon>Pterygota</taxon>
        <taxon>Neoptera</taxon>
        <taxon>Paraneoptera</taxon>
        <taxon>Hemiptera</taxon>
        <taxon>Sternorrhyncha</taxon>
        <taxon>Aphidomorpha</taxon>
        <taxon>Aphidoidea</taxon>
        <taxon>Aphididae</taxon>
        <taxon>Aphidini</taxon>
        <taxon>Aphis</taxon>
        <taxon>Aphis</taxon>
    </lineage>
</organism>
<reference evidence="1 2" key="1">
    <citation type="submission" date="2019-08" db="EMBL/GenBank/DDBJ databases">
        <title>The genome of the soybean aphid Biotype 1, its phylome, world population structure and adaptation to the North American continent.</title>
        <authorList>
            <person name="Giordano R."/>
            <person name="Donthu R.K."/>
            <person name="Hernandez A.G."/>
            <person name="Wright C.L."/>
            <person name="Zimin A.V."/>
        </authorList>
    </citation>
    <scope>NUCLEOTIDE SEQUENCE [LARGE SCALE GENOMIC DNA]</scope>
    <source>
        <tissue evidence="1">Whole aphids</tissue>
    </source>
</reference>
<dbReference type="OrthoDB" id="6588177at2759"/>
<evidence type="ECO:0000313" key="1">
    <source>
        <dbReference type="EMBL" id="KAE9522931.1"/>
    </source>
</evidence>
<protein>
    <recommendedName>
        <fullName evidence="3">MULE transposase domain-containing protein</fullName>
    </recommendedName>
</protein>
<dbReference type="AlphaFoldDB" id="A0A6G0SZ18"/>
<dbReference type="PANTHER" id="PTHR35385:SF2">
    <property type="entry name" value="PROTEIN B, PUTATIVE-RELATED"/>
    <property type="match status" value="1"/>
</dbReference>
<dbReference type="Proteomes" id="UP000475862">
    <property type="component" value="Unassembled WGS sequence"/>
</dbReference>
<dbReference type="EMBL" id="VYZN01000468">
    <property type="protein sequence ID" value="KAE9522931.1"/>
    <property type="molecule type" value="Genomic_DNA"/>
</dbReference>
<keyword evidence="2" id="KW-1185">Reference proteome</keyword>